<dbReference type="RefSeq" id="WP_114126208.1">
    <property type="nucleotide sequence ID" value="NZ_QOUI01000004.1"/>
</dbReference>
<dbReference type="GO" id="GO:0016705">
    <property type="term" value="F:oxidoreductase activity, acting on paired donors, with incorporation or reduction of molecular oxygen"/>
    <property type="evidence" value="ECO:0007669"/>
    <property type="project" value="UniProtKB-ARBA"/>
</dbReference>
<name>A0A367YYD2_9ACTN</name>
<keyword evidence="4" id="KW-0408">Iron</keyword>
<dbReference type="InterPro" id="IPR045612">
    <property type="entry name" value="DUF5914"/>
</dbReference>
<evidence type="ECO:0000256" key="3">
    <source>
        <dbReference type="ARBA" id="ARBA00023002"/>
    </source>
</evidence>
<dbReference type="Proteomes" id="UP000252770">
    <property type="component" value="Unassembled WGS sequence"/>
</dbReference>
<dbReference type="Gene3D" id="2.102.10.10">
    <property type="entry name" value="Rieske [2Fe-2S] iron-sulphur domain"/>
    <property type="match status" value="1"/>
</dbReference>
<dbReference type="PANTHER" id="PTHR21266:SF60">
    <property type="entry name" value="3-KETOSTEROID-9-ALPHA-MONOOXYGENASE, OXYGENASE COMPONENT"/>
    <property type="match status" value="1"/>
</dbReference>
<dbReference type="GO" id="GO:0046872">
    <property type="term" value="F:metal ion binding"/>
    <property type="evidence" value="ECO:0007669"/>
    <property type="project" value="UniProtKB-KW"/>
</dbReference>
<dbReference type="InterPro" id="IPR017941">
    <property type="entry name" value="Rieske_2Fe-2S"/>
</dbReference>
<keyword evidence="3" id="KW-0560">Oxidoreductase</keyword>
<dbReference type="InterPro" id="IPR036922">
    <property type="entry name" value="Rieske_2Fe-2S_sf"/>
</dbReference>
<dbReference type="PANTHER" id="PTHR21266">
    <property type="entry name" value="IRON-SULFUR DOMAIN CONTAINING PROTEIN"/>
    <property type="match status" value="1"/>
</dbReference>
<evidence type="ECO:0000256" key="2">
    <source>
        <dbReference type="ARBA" id="ARBA00022723"/>
    </source>
</evidence>
<dbReference type="EMBL" id="QOUI01000004">
    <property type="protein sequence ID" value="RCK70022.1"/>
    <property type="molecule type" value="Genomic_DNA"/>
</dbReference>
<evidence type="ECO:0000256" key="5">
    <source>
        <dbReference type="ARBA" id="ARBA00023014"/>
    </source>
</evidence>
<keyword evidence="5" id="KW-0411">Iron-sulfur</keyword>
<dbReference type="Pfam" id="PF00355">
    <property type="entry name" value="Rieske"/>
    <property type="match status" value="1"/>
</dbReference>
<evidence type="ECO:0000313" key="7">
    <source>
        <dbReference type="EMBL" id="RCK70022.1"/>
    </source>
</evidence>
<evidence type="ECO:0000259" key="6">
    <source>
        <dbReference type="PROSITE" id="PS51296"/>
    </source>
</evidence>
<dbReference type="InterPro" id="IPR050584">
    <property type="entry name" value="Cholesterol_7-desaturase"/>
</dbReference>
<dbReference type="GO" id="GO:0004497">
    <property type="term" value="F:monooxygenase activity"/>
    <property type="evidence" value="ECO:0007669"/>
    <property type="project" value="UniProtKB-ARBA"/>
</dbReference>
<keyword evidence="1" id="KW-0001">2Fe-2S</keyword>
<dbReference type="AlphaFoldDB" id="A0A367YYD2"/>
<proteinExistence type="predicted"/>
<dbReference type="PROSITE" id="PS51296">
    <property type="entry name" value="RIESKE"/>
    <property type="match status" value="1"/>
</dbReference>
<accession>A0A367YYD2</accession>
<reference evidence="7 8" key="1">
    <citation type="submission" date="2018-07" db="EMBL/GenBank/DDBJ databases">
        <title>Desertimonas flava gen. nov. sp. nov.</title>
        <authorList>
            <person name="Liu S."/>
        </authorList>
    </citation>
    <scope>NUCLEOTIDE SEQUENCE [LARGE SCALE GENOMIC DNA]</scope>
    <source>
        <strain evidence="7 8">16Sb5-5</strain>
    </source>
</reference>
<gene>
    <name evidence="7" type="ORF">DT076_08455</name>
</gene>
<evidence type="ECO:0000256" key="1">
    <source>
        <dbReference type="ARBA" id="ARBA00022714"/>
    </source>
</evidence>
<dbReference type="Pfam" id="PF19299">
    <property type="entry name" value="DUF5914"/>
    <property type="match status" value="1"/>
</dbReference>
<protein>
    <submittedName>
        <fullName evidence="7">Rieske (2Fe-2S) protein</fullName>
    </submittedName>
</protein>
<keyword evidence="8" id="KW-1185">Reference proteome</keyword>
<comment type="caution">
    <text evidence="7">The sequence shown here is derived from an EMBL/GenBank/DDBJ whole genome shotgun (WGS) entry which is preliminary data.</text>
</comment>
<dbReference type="SUPFAM" id="SSF50022">
    <property type="entry name" value="ISP domain"/>
    <property type="match status" value="1"/>
</dbReference>
<keyword evidence="2" id="KW-0479">Metal-binding</keyword>
<evidence type="ECO:0000313" key="8">
    <source>
        <dbReference type="Proteomes" id="UP000252770"/>
    </source>
</evidence>
<organism evidence="7 8">
    <name type="scientific">Desertihabitans brevis</name>
    <dbReference type="NCBI Taxonomy" id="2268447"/>
    <lineage>
        <taxon>Bacteria</taxon>
        <taxon>Bacillati</taxon>
        <taxon>Actinomycetota</taxon>
        <taxon>Actinomycetes</taxon>
        <taxon>Propionibacteriales</taxon>
        <taxon>Propionibacteriaceae</taxon>
        <taxon>Desertihabitans</taxon>
    </lineage>
</organism>
<feature type="domain" description="Rieske" evidence="6">
    <location>
        <begin position="71"/>
        <end position="159"/>
    </location>
</feature>
<sequence length="348" mass="38278">MTSPQRPEPVGGRDAAGARVSLLDEVRSRIPVAVRPVPPRDRLLPSWRDARPGRIRRALALAEAAEAGGWYVVGASTDLGPDRSTIRHVAGEEVVLWRDTDGSLLAGPGSCPHLGALLEDCEVRGGEVYCRWHGLALGRPGWGRWRTYPALDDGVLLWVRRPTEGETFTDAPTITPRPPLERSIAAVVAMPGVCEPRDVVANRLDPWHGSWFHPYAFSHLEVDEAASTDERLVVDVTFRLSRRYGVPVRATFTCPDRRTIVMTIIDGEGTGSVVETHATPLGVGADGRPRTMVTEATVAHSGRPGFAVAQRVGALIRPAMRRTAARLWVDDLVYAERRYEVRRRGEFL</sequence>
<evidence type="ECO:0000256" key="4">
    <source>
        <dbReference type="ARBA" id="ARBA00023004"/>
    </source>
</evidence>
<dbReference type="GO" id="GO:0051537">
    <property type="term" value="F:2 iron, 2 sulfur cluster binding"/>
    <property type="evidence" value="ECO:0007669"/>
    <property type="project" value="UniProtKB-KW"/>
</dbReference>